<dbReference type="CDD" id="cd05483">
    <property type="entry name" value="retropepsin_like_bacteria"/>
    <property type="match status" value="1"/>
</dbReference>
<keyword evidence="3" id="KW-1185">Reference proteome</keyword>
<dbReference type="InterPro" id="IPR034122">
    <property type="entry name" value="Retropepsin-like_bacterial"/>
</dbReference>
<dbReference type="SUPFAM" id="SSF50630">
    <property type="entry name" value="Acid proteases"/>
    <property type="match status" value="1"/>
</dbReference>
<feature type="domain" description="PDZ" evidence="1">
    <location>
        <begin position="297"/>
        <end position="357"/>
    </location>
</feature>
<organism evidence="2 3">
    <name type="scientific">Sulfurimonas aquatica</name>
    <dbReference type="NCBI Taxonomy" id="2672570"/>
    <lineage>
        <taxon>Bacteria</taxon>
        <taxon>Pseudomonadati</taxon>
        <taxon>Campylobacterota</taxon>
        <taxon>Epsilonproteobacteria</taxon>
        <taxon>Campylobacterales</taxon>
        <taxon>Sulfurimonadaceae</taxon>
        <taxon>Sulfurimonas</taxon>
    </lineage>
</organism>
<evidence type="ECO:0000259" key="1">
    <source>
        <dbReference type="PROSITE" id="PS50106"/>
    </source>
</evidence>
<dbReference type="PROSITE" id="PS50106">
    <property type="entry name" value="PDZ"/>
    <property type="match status" value="1"/>
</dbReference>
<dbReference type="InterPro" id="IPR021109">
    <property type="entry name" value="Peptidase_aspartic_dom_sf"/>
</dbReference>
<name>A0A975B074_9BACT</name>
<dbReference type="EMBL" id="CP046072">
    <property type="protein sequence ID" value="QSZ41824.1"/>
    <property type="molecule type" value="Genomic_DNA"/>
</dbReference>
<dbReference type="Pfam" id="PF13650">
    <property type="entry name" value="Asp_protease_2"/>
    <property type="match status" value="1"/>
</dbReference>
<reference evidence="2" key="1">
    <citation type="submission" date="2019-11" db="EMBL/GenBank/DDBJ databases">
        <authorList>
            <person name="Kojima H."/>
        </authorList>
    </citation>
    <scope>NUCLEOTIDE SEQUENCE</scope>
    <source>
        <strain evidence="2">H1576</strain>
    </source>
</reference>
<evidence type="ECO:0000313" key="3">
    <source>
        <dbReference type="Proteomes" id="UP000671852"/>
    </source>
</evidence>
<protein>
    <recommendedName>
        <fullName evidence="1">PDZ domain-containing protein</fullName>
    </recommendedName>
</protein>
<dbReference type="InterPro" id="IPR036034">
    <property type="entry name" value="PDZ_sf"/>
</dbReference>
<dbReference type="KEGG" id="saqt:GJV85_06795"/>
<dbReference type="Gene3D" id="2.30.42.10">
    <property type="match status" value="1"/>
</dbReference>
<dbReference type="AlphaFoldDB" id="A0A975B074"/>
<dbReference type="SUPFAM" id="SSF50156">
    <property type="entry name" value="PDZ domain-like"/>
    <property type="match status" value="1"/>
</dbReference>
<accession>A0A975B074</accession>
<reference evidence="2" key="2">
    <citation type="submission" date="2021-04" db="EMBL/GenBank/DDBJ databases">
        <title>Isolation and characterization of a novel species of the genus Sulfurimonas.</title>
        <authorList>
            <person name="Fukui M."/>
        </authorList>
    </citation>
    <scope>NUCLEOTIDE SEQUENCE</scope>
    <source>
        <strain evidence="2">H1576</strain>
    </source>
</reference>
<dbReference type="Proteomes" id="UP000671852">
    <property type="component" value="Chromosome"/>
</dbReference>
<proteinExistence type="predicted"/>
<dbReference type="RefSeq" id="WP_207560643.1">
    <property type="nucleotide sequence ID" value="NZ_CP046072.1"/>
</dbReference>
<dbReference type="Gene3D" id="2.40.70.10">
    <property type="entry name" value="Acid Proteases"/>
    <property type="match status" value="1"/>
</dbReference>
<dbReference type="Pfam" id="PF00595">
    <property type="entry name" value="PDZ"/>
    <property type="match status" value="1"/>
</dbReference>
<evidence type="ECO:0000313" key="2">
    <source>
        <dbReference type="EMBL" id="QSZ41824.1"/>
    </source>
</evidence>
<gene>
    <name evidence="2" type="ORF">GJV85_06795</name>
</gene>
<dbReference type="InterPro" id="IPR001478">
    <property type="entry name" value="PDZ"/>
</dbReference>
<sequence length="395" mass="45424">MSFLTSSKEQTHKNSTLNPLEQGRVQNRNFSASVDISFSSDIPIIDICIGQKAYKFMLDTGSFSIIPTRLVDELNLKKLEESIITIDSYGKESMVKLYKLPFLEVGDILFSDYYFIAEDFSQNFPLSCICFDGVLGYNLFRELIVKLDYVNSKIVLSDKLMERKKFLKSEMKFEGNSGPQFNMDFGFENVWITLDSGKNEGILIGEKKLANIFKEKGLESRKIVGLFSSSINGANEDSMKETFLAKNFKIAKKISIDSYPIDTDNSEELLAGNSFLRNFDIILDFQKKNIYFKQLKEKNITQEFRKSFGFSLYWNQNEKLYISAITEDSPASDLNLKISDRVLAINGKDLYDYTEQEYCKLFLLLSSDAKTYEHEESIEMVIKRDALIKKVLLKK</sequence>